<sequence length="419" mass="43931">MVDRADLQVVARQLGREPRGVLEVAYRCPNGEPGVVKTAPKLPDGTPFPTLYYLTHPVLTAAASRLETTGLMREMTHRLRCDSGLAAAYRRAHESYLAERDAIEPLGTSVSAGGMPDRVKCLHVLIAHSLAKGAGVNPLGDEAVALLAADPAAAGLIVGSSGDEWIGKKDCGNRLRYQLDSPVDRGGDRRPPARCASRNADCPVGSGVDATGELAPDAISRTRAALTDYAALLRLHRVERVRMVATSATRDAANRDAFFAMTAEVLGAVIPGSVAEVISGAEEAELSFRGAVGELDSAGAPFVVVDLGGGSTEIVLGKADNEVVASYSADIGCVRLTERCLHSDPPTAPEVAAAREVVRERLAVALQVVPVEAARTWVGLAGTMTTLSALAHNMAAYDAAAIHLSRVPGMSCWPCVSGW</sequence>
<keyword evidence="3" id="KW-1185">Reference proteome</keyword>
<dbReference type="InterPro" id="IPR007511">
    <property type="entry name" value="DUF501"/>
</dbReference>
<dbReference type="PANTHER" id="PTHR30005">
    <property type="entry name" value="EXOPOLYPHOSPHATASE"/>
    <property type="match status" value="1"/>
</dbReference>
<accession>A0A7G1I884</accession>
<evidence type="ECO:0000313" key="2">
    <source>
        <dbReference type="EMBL" id="BCI86005.1"/>
    </source>
</evidence>
<dbReference type="AlphaFoldDB" id="A0A7G1I884"/>
<dbReference type="Proteomes" id="UP000516380">
    <property type="component" value="Chromosome"/>
</dbReference>
<feature type="domain" description="Ppx/GppA phosphatase N-terminal" evidence="1">
    <location>
        <begin position="205"/>
        <end position="400"/>
    </location>
</feature>
<dbReference type="InterPro" id="IPR003695">
    <property type="entry name" value="Ppx_GppA_N"/>
</dbReference>
<dbReference type="InterPro" id="IPR043129">
    <property type="entry name" value="ATPase_NBD"/>
</dbReference>
<dbReference type="EMBL" id="AP023343">
    <property type="protein sequence ID" value="BCI86005.1"/>
    <property type="molecule type" value="Genomic_DNA"/>
</dbReference>
<dbReference type="SUPFAM" id="SSF53067">
    <property type="entry name" value="Actin-like ATPase domain"/>
    <property type="match status" value="2"/>
</dbReference>
<dbReference type="Gene3D" id="3.30.420.150">
    <property type="entry name" value="Exopolyphosphatase. Domain 2"/>
    <property type="match status" value="1"/>
</dbReference>
<organism evidence="2 3">
    <name type="scientific">Mycobacterium kansasii</name>
    <dbReference type="NCBI Taxonomy" id="1768"/>
    <lineage>
        <taxon>Bacteria</taxon>
        <taxon>Bacillati</taxon>
        <taxon>Actinomycetota</taxon>
        <taxon>Actinomycetes</taxon>
        <taxon>Mycobacteriales</taxon>
        <taxon>Mycobacteriaceae</taxon>
        <taxon>Mycobacterium</taxon>
    </lineage>
</organism>
<protein>
    <recommendedName>
        <fullName evidence="1">Ppx/GppA phosphatase N-terminal domain-containing protein</fullName>
    </recommendedName>
</protein>
<reference evidence="2 3" key="1">
    <citation type="submission" date="2020-07" db="EMBL/GenBank/DDBJ databases">
        <title>Mycobacterium kansasii (former subtype) with zoonotic potential isolated from diseased indoor pet cat, Japan.</title>
        <authorList>
            <person name="Fukano H."/>
            <person name="Terazono T."/>
            <person name="Hoshino Y."/>
        </authorList>
    </citation>
    <scope>NUCLEOTIDE SEQUENCE [LARGE SCALE GENOMIC DNA]</scope>
    <source>
        <strain evidence="2 3">Kuro-I</strain>
    </source>
</reference>
<name>A0A7G1I884_MYCKA</name>
<dbReference type="GO" id="GO:0016462">
    <property type="term" value="F:pyrophosphatase activity"/>
    <property type="evidence" value="ECO:0007669"/>
    <property type="project" value="TreeGrafter"/>
</dbReference>
<proteinExistence type="predicted"/>
<dbReference type="Gene3D" id="3.30.420.40">
    <property type="match status" value="1"/>
</dbReference>
<dbReference type="Pfam" id="PF02541">
    <property type="entry name" value="Ppx-GppA"/>
    <property type="match status" value="1"/>
</dbReference>
<dbReference type="PANTHER" id="PTHR30005:SF13">
    <property type="entry name" value="EXOPOLYPHOSPHATASE 2"/>
    <property type="match status" value="1"/>
</dbReference>
<evidence type="ECO:0000259" key="1">
    <source>
        <dbReference type="Pfam" id="PF02541"/>
    </source>
</evidence>
<dbReference type="InterPro" id="IPR050273">
    <property type="entry name" value="GppA/Ppx_hydrolase"/>
</dbReference>
<dbReference type="Pfam" id="PF04417">
    <property type="entry name" value="DUF501"/>
    <property type="match status" value="1"/>
</dbReference>
<evidence type="ECO:0000313" key="3">
    <source>
        <dbReference type="Proteomes" id="UP000516380"/>
    </source>
</evidence>
<gene>
    <name evidence="2" type="ORF">NIIDMKKI_12110</name>
</gene>